<sequence length="84" mass="8871">MARLCSDRREDLTAGRNGDDGRDWATSTLAGGPVVSAVVTQQPTREWYYGAAMMAALDGGGSGGRGGLAIGGLRNPLTDRRRLY</sequence>
<dbReference type="Proteomes" id="UP001154282">
    <property type="component" value="Unassembled WGS sequence"/>
</dbReference>
<feature type="compositionally biased region" description="Basic and acidic residues" evidence="1">
    <location>
        <begin position="1"/>
        <end position="23"/>
    </location>
</feature>
<comment type="caution">
    <text evidence="2">The sequence shown here is derived from an EMBL/GenBank/DDBJ whole genome shotgun (WGS) entry which is preliminary data.</text>
</comment>
<evidence type="ECO:0000256" key="1">
    <source>
        <dbReference type="SAM" id="MobiDB-lite"/>
    </source>
</evidence>
<gene>
    <name evidence="2" type="ORF">LITE_LOCUS20295</name>
</gene>
<dbReference type="AlphaFoldDB" id="A0AAV0KSH3"/>
<dbReference type="EMBL" id="CAMGYJ010000005">
    <property type="protein sequence ID" value="CAI0425232.1"/>
    <property type="molecule type" value="Genomic_DNA"/>
</dbReference>
<evidence type="ECO:0000313" key="3">
    <source>
        <dbReference type="Proteomes" id="UP001154282"/>
    </source>
</evidence>
<protein>
    <submittedName>
        <fullName evidence="2">Uncharacterized protein</fullName>
    </submittedName>
</protein>
<feature type="region of interest" description="Disordered" evidence="1">
    <location>
        <begin position="1"/>
        <end position="25"/>
    </location>
</feature>
<reference evidence="2" key="1">
    <citation type="submission" date="2022-08" db="EMBL/GenBank/DDBJ databases">
        <authorList>
            <person name="Gutierrez-Valencia J."/>
        </authorList>
    </citation>
    <scope>NUCLEOTIDE SEQUENCE</scope>
</reference>
<evidence type="ECO:0000313" key="2">
    <source>
        <dbReference type="EMBL" id="CAI0425232.1"/>
    </source>
</evidence>
<keyword evidence="3" id="KW-1185">Reference proteome</keyword>
<name>A0AAV0KSH3_9ROSI</name>
<proteinExistence type="predicted"/>
<accession>A0AAV0KSH3</accession>
<organism evidence="2 3">
    <name type="scientific">Linum tenue</name>
    <dbReference type="NCBI Taxonomy" id="586396"/>
    <lineage>
        <taxon>Eukaryota</taxon>
        <taxon>Viridiplantae</taxon>
        <taxon>Streptophyta</taxon>
        <taxon>Embryophyta</taxon>
        <taxon>Tracheophyta</taxon>
        <taxon>Spermatophyta</taxon>
        <taxon>Magnoliopsida</taxon>
        <taxon>eudicotyledons</taxon>
        <taxon>Gunneridae</taxon>
        <taxon>Pentapetalae</taxon>
        <taxon>rosids</taxon>
        <taxon>fabids</taxon>
        <taxon>Malpighiales</taxon>
        <taxon>Linaceae</taxon>
        <taxon>Linum</taxon>
    </lineage>
</organism>